<evidence type="ECO:0000313" key="4">
    <source>
        <dbReference type="Proteomes" id="UP000755585"/>
    </source>
</evidence>
<accession>A0ABS4UUM6</accession>
<dbReference type="InterPro" id="IPR000182">
    <property type="entry name" value="GNAT_dom"/>
</dbReference>
<evidence type="ECO:0000313" key="3">
    <source>
        <dbReference type="EMBL" id="MBP2355338.1"/>
    </source>
</evidence>
<dbReference type="EMBL" id="JAGINT010000002">
    <property type="protein sequence ID" value="MBP2355338.1"/>
    <property type="molecule type" value="Genomic_DNA"/>
</dbReference>
<gene>
    <name evidence="3" type="ORF">JOF29_006448</name>
</gene>
<dbReference type="SUPFAM" id="SSF55729">
    <property type="entry name" value="Acyl-CoA N-acyltransferases (Nat)"/>
    <property type="match status" value="1"/>
</dbReference>
<dbReference type="Proteomes" id="UP000755585">
    <property type="component" value="Unassembled WGS sequence"/>
</dbReference>
<keyword evidence="1" id="KW-0472">Membrane</keyword>
<sequence>MNQTQTGPPLVRRAGEPDTDELARMLTGLTELSRYFRFQTAIGSPPRSALLLRMLCPAGAAFVATRGPAIVGHAMWAWAPGEATAELAAVIAEDDQRRGLGIRMLSIAAADAIAAGATHFLFVVSAANERSLRMVRRRWPDATVDRDGALLSFVAPARLPDQPEERADVVHEQTGCLECGEVPAAGELRPMDDSVPAV</sequence>
<keyword evidence="1" id="KW-1133">Transmembrane helix</keyword>
<feature type="domain" description="N-acetyltransferase" evidence="2">
    <location>
        <begin position="9"/>
        <end position="176"/>
    </location>
</feature>
<reference evidence="3 4" key="1">
    <citation type="submission" date="2021-03" db="EMBL/GenBank/DDBJ databases">
        <title>Sequencing the genomes of 1000 actinobacteria strains.</title>
        <authorList>
            <person name="Klenk H.-P."/>
        </authorList>
    </citation>
    <scope>NUCLEOTIDE SEQUENCE [LARGE SCALE GENOMIC DNA]</scope>
    <source>
        <strain evidence="3 4">DSM 18824</strain>
    </source>
</reference>
<name>A0ABS4UUM6_9ACTN</name>
<evidence type="ECO:0000259" key="2">
    <source>
        <dbReference type="PROSITE" id="PS51186"/>
    </source>
</evidence>
<proteinExistence type="predicted"/>
<dbReference type="InterPro" id="IPR016181">
    <property type="entry name" value="Acyl_CoA_acyltransferase"/>
</dbReference>
<feature type="transmembrane region" description="Helical" evidence="1">
    <location>
        <begin position="104"/>
        <end position="128"/>
    </location>
</feature>
<dbReference type="Gene3D" id="3.40.630.30">
    <property type="match status" value="1"/>
</dbReference>
<organism evidence="3 4">
    <name type="scientific">Kribbella aluminosa</name>
    <dbReference type="NCBI Taxonomy" id="416017"/>
    <lineage>
        <taxon>Bacteria</taxon>
        <taxon>Bacillati</taxon>
        <taxon>Actinomycetota</taxon>
        <taxon>Actinomycetes</taxon>
        <taxon>Propionibacteriales</taxon>
        <taxon>Kribbellaceae</taxon>
        <taxon>Kribbella</taxon>
    </lineage>
</organism>
<dbReference type="Pfam" id="PF00583">
    <property type="entry name" value="Acetyltransf_1"/>
    <property type="match status" value="1"/>
</dbReference>
<comment type="caution">
    <text evidence="3">The sequence shown here is derived from an EMBL/GenBank/DDBJ whole genome shotgun (WGS) entry which is preliminary data.</text>
</comment>
<evidence type="ECO:0000256" key="1">
    <source>
        <dbReference type="SAM" id="Phobius"/>
    </source>
</evidence>
<keyword evidence="1" id="KW-0812">Transmembrane</keyword>
<protein>
    <submittedName>
        <fullName evidence="3">Ribosomal protein S18 acetylase RimI-like enzyme</fullName>
    </submittedName>
</protein>
<keyword evidence="4" id="KW-1185">Reference proteome</keyword>
<dbReference type="PROSITE" id="PS51186">
    <property type="entry name" value="GNAT"/>
    <property type="match status" value="1"/>
</dbReference>